<dbReference type="EnsemblPlants" id="KEH28624">
    <property type="protein sequence ID" value="KEH28624"/>
    <property type="gene ID" value="MTR_4g008350"/>
</dbReference>
<gene>
    <name evidence="1" type="ordered locus">MTR_4g008350</name>
</gene>
<evidence type="ECO:0000313" key="2">
    <source>
        <dbReference type="EnsemblPlants" id="KEH28624"/>
    </source>
</evidence>
<proteinExistence type="predicted"/>
<dbReference type="Proteomes" id="UP000002051">
    <property type="component" value="Chromosome 4"/>
</dbReference>
<dbReference type="HOGENOM" id="CLU_988203_0_0_1"/>
<accession>A0A072UFU7</accession>
<sequence>MAWHPKTMITDKMTIRKDYGDYGEQVWKLPINSSFILTRVLKDKYFPRNGFLDAKLGNSPSYTWRSIWSTIPLLTLGYRWRIGDGKSINVWSDLWIRTRNNMKPTTTPLYHHPHLMISQLFDHQQNTWDLTLLNSIMNTQDKNHVLLHFNGAYGALITRAATNAVQDFRWCTQAIQHSQDHTSTPPPIVSLEKPGPNWFKCNMDCALFTDKCCFGVGICFCDSTGTFGSSIYRVFFLYYPGYRMSYLSDHASFKLAFIREQANRAAHIFARASVFQSKLALN</sequence>
<reference evidence="1 3" key="1">
    <citation type="journal article" date="2011" name="Nature">
        <title>The Medicago genome provides insight into the evolution of rhizobial symbioses.</title>
        <authorList>
            <person name="Young N.D."/>
            <person name="Debelle F."/>
            <person name="Oldroyd G.E."/>
            <person name="Geurts R."/>
            <person name="Cannon S.B."/>
            <person name="Udvardi M.K."/>
            <person name="Benedito V.A."/>
            <person name="Mayer K.F."/>
            <person name="Gouzy J."/>
            <person name="Schoof H."/>
            <person name="Van de Peer Y."/>
            <person name="Proost S."/>
            <person name="Cook D.R."/>
            <person name="Meyers B.C."/>
            <person name="Spannagl M."/>
            <person name="Cheung F."/>
            <person name="De Mita S."/>
            <person name="Krishnakumar V."/>
            <person name="Gundlach H."/>
            <person name="Zhou S."/>
            <person name="Mudge J."/>
            <person name="Bharti A.K."/>
            <person name="Murray J.D."/>
            <person name="Naoumkina M.A."/>
            <person name="Rosen B."/>
            <person name="Silverstein K.A."/>
            <person name="Tang H."/>
            <person name="Rombauts S."/>
            <person name="Zhao P.X."/>
            <person name="Zhou P."/>
            <person name="Barbe V."/>
            <person name="Bardou P."/>
            <person name="Bechner M."/>
            <person name="Bellec A."/>
            <person name="Berger A."/>
            <person name="Berges H."/>
            <person name="Bidwell S."/>
            <person name="Bisseling T."/>
            <person name="Choisne N."/>
            <person name="Couloux A."/>
            <person name="Denny R."/>
            <person name="Deshpande S."/>
            <person name="Dai X."/>
            <person name="Doyle J.J."/>
            <person name="Dudez A.M."/>
            <person name="Farmer A.D."/>
            <person name="Fouteau S."/>
            <person name="Franken C."/>
            <person name="Gibelin C."/>
            <person name="Gish J."/>
            <person name="Goldstein S."/>
            <person name="Gonzalez A.J."/>
            <person name="Green P.J."/>
            <person name="Hallab A."/>
            <person name="Hartog M."/>
            <person name="Hua A."/>
            <person name="Humphray S.J."/>
            <person name="Jeong D.H."/>
            <person name="Jing Y."/>
            <person name="Jocker A."/>
            <person name="Kenton S.M."/>
            <person name="Kim D.J."/>
            <person name="Klee K."/>
            <person name="Lai H."/>
            <person name="Lang C."/>
            <person name="Lin S."/>
            <person name="Macmil S.L."/>
            <person name="Magdelenat G."/>
            <person name="Matthews L."/>
            <person name="McCorrison J."/>
            <person name="Monaghan E.L."/>
            <person name="Mun J.H."/>
            <person name="Najar F.Z."/>
            <person name="Nicholson C."/>
            <person name="Noirot C."/>
            <person name="O'Bleness M."/>
            <person name="Paule C.R."/>
            <person name="Poulain J."/>
            <person name="Prion F."/>
            <person name="Qin B."/>
            <person name="Qu C."/>
            <person name="Retzel E.F."/>
            <person name="Riddle C."/>
            <person name="Sallet E."/>
            <person name="Samain S."/>
            <person name="Samson N."/>
            <person name="Sanders I."/>
            <person name="Saurat O."/>
            <person name="Scarpelli C."/>
            <person name="Schiex T."/>
            <person name="Segurens B."/>
            <person name="Severin A.J."/>
            <person name="Sherrier D.J."/>
            <person name="Shi R."/>
            <person name="Sims S."/>
            <person name="Singer S.R."/>
            <person name="Sinharoy S."/>
            <person name="Sterck L."/>
            <person name="Viollet A."/>
            <person name="Wang B.B."/>
            <person name="Wang K."/>
            <person name="Wang M."/>
            <person name="Wang X."/>
            <person name="Warfsmann J."/>
            <person name="Weissenbach J."/>
            <person name="White D.D."/>
            <person name="White J.D."/>
            <person name="Wiley G.B."/>
            <person name="Wincker P."/>
            <person name="Xing Y."/>
            <person name="Yang L."/>
            <person name="Yao Z."/>
            <person name="Ying F."/>
            <person name="Zhai J."/>
            <person name="Zhou L."/>
            <person name="Zuber A."/>
            <person name="Denarie J."/>
            <person name="Dixon R.A."/>
            <person name="May G.D."/>
            <person name="Schwartz D.C."/>
            <person name="Rogers J."/>
            <person name="Quetier F."/>
            <person name="Town C.D."/>
            <person name="Roe B.A."/>
        </authorList>
    </citation>
    <scope>NUCLEOTIDE SEQUENCE [LARGE SCALE GENOMIC DNA]</scope>
    <source>
        <strain evidence="1">A17</strain>
        <strain evidence="2 3">cv. Jemalong A17</strain>
    </source>
</reference>
<dbReference type="EMBL" id="CM001220">
    <property type="protein sequence ID" value="KEH28624.1"/>
    <property type="molecule type" value="Genomic_DNA"/>
</dbReference>
<evidence type="ECO:0000313" key="1">
    <source>
        <dbReference type="EMBL" id="KEH28624.1"/>
    </source>
</evidence>
<protein>
    <submittedName>
        <fullName evidence="1 2">Uncharacterized protein</fullName>
    </submittedName>
</protein>
<evidence type="ECO:0000313" key="3">
    <source>
        <dbReference type="Proteomes" id="UP000002051"/>
    </source>
</evidence>
<reference evidence="1 3" key="2">
    <citation type="journal article" date="2014" name="BMC Genomics">
        <title>An improved genome release (version Mt4.0) for the model legume Medicago truncatula.</title>
        <authorList>
            <person name="Tang H."/>
            <person name="Krishnakumar V."/>
            <person name="Bidwell S."/>
            <person name="Rosen B."/>
            <person name="Chan A."/>
            <person name="Zhou S."/>
            <person name="Gentzbittel L."/>
            <person name="Childs K.L."/>
            <person name="Yandell M."/>
            <person name="Gundlach H."/>
            <person name="Mayer K.F."/>
            <person name="Schwartz D.C."/>
            <person name="Town C.D."/>
        </authorList>
    </citation>
    <scope>GENOME REANNOTATION</scope>
    <source>
        <strain evidence="1">A17</strain>
        <strain evidence="2 3">cv. Jemalong A17</strain>
    </source>
</reference>
<reference evidence="2" key="3">
    <citation type="submission" date="2015-04" db="UniProtKB">
        <authorList>
            <consortium name="EnsemblPlants"/>
        </authorList>
    </citation>
    <scope>IDENTIFICATION</scope>
    <source>
        <strain evidence="2">cv. Jemalong A17</strain>
    </source>
</reference>
<dbReference type="AlphaFoldDB" id="A0A072UFU7"/>
<dbReference type="STRING" id="3880.A0A072UFU7"/>
<name>A0A072UFU7_MEDTR</name>
<keyword evidence="3" id="KW-1185">Reference proteome</keyword>
<organism evidence="1 3">
    <name type="scientific">Medicago truncatula</name>
    <name type="common">Barrel medic</name>
    <name type="synonym">Medicago tribuloides</name>
    <dbReference type="NCBI Taxonomy" id="3880"/>
    <lineage>
        <taxon>Eukaryota</taxon>
        <taxon>Viridiplantae</taxon>
        <taxon>Streptophyta</taxon>
        <taxon>Embryophyta</taxon>
        <taxon>Tracheophyta</taxon>
        <taxon>Spermatophyta</taxon>
        <taxon>Magnoliopsida</taxon>
        <taxon>eudicotyledons</taxon>
        <taxon>Gunneridae</taxon>
        <taxon>Pentapetalae</taxon>
        <taxon>rosids</taxon>
        <taxon>fabids</taxon>
        <taxon>Fabales</taxon>
        <taxon>Fabaceae</taxon>
        <taxon>Papilionoideae</taxon>
        <taxon>50 kb inversion clade</taxon>
        <taxon>NPAAA clade</taxon>
        <taxon>Hologalegina</taxon>
        <taxon>IRL clade</taxon>
        <taxon>Trifolieae</taxon>
        <taxon>Medicago</taxon>
    </lineage>
</organism>